<dbReference type="RefSeq" id="WP_133322828.1">
    <property type="nucleotide sequence ID" value="NZ_SMTF01000012.1"/>
</dbReference>
<evidence type="ECO:0000313" key="1">
    <source>
        <dbReference type="EMBL" id="TDK22720.1"/>
    </source>
</evidence>
<dbReference type="EMBL" id="SMTF01000012">
    <property type="protein sequence ID" value="TDK22720.1"/>
    <property type="molecule type" value="Genomic_DNA"/>
</dbReference>
<dbReference type="OrthoDB" id="6126320at2"/>
<comment type="caution">
    <text evidence="1">The sequence shown here is derived from an EMBL/GenBank/DDBJ whole genome shotgun (WGS) entry which is preliminary data.</text>
</comment>
<keyword evidence="2" id="KW-1185">Reference proteome</keyword>
<accession>A0A4R5TQJ7</accession>
<name>A0A4R5TQJ7_9GAMM</name>
<evidence type="ECO:0000313" key="2">
    <source>
        <dbReference type="Proteomes" id="UP000294796"/>
    </source>
</evidence>
<dbReference type="AlphaFoldDB" id="A0A4R5TQJ7"/>
<sequence>MDTTRRKRTHQPSPRWQRRLRRGAIAALLAYAAYLLLGNLFLHASLAQSLVNGKPEKFQMAWAGGHTLWPGRVVLREVRMQGHVRRTQWSVESDRVRGRIALWPLLRKQVHVPWVQADAVHGSVGRAEADIPPPPHQPGGWTLRIDRIHSDSIRGGDVFDWMLSGNGRAEVGFSKEFRGGAAELFPSTASFESLSATRDGETWLHDARIDAAFSMASHLSSDYPGMAKLDLFAATLALDATAVGWRSELDEAGNYHFDAVPGEGRVEARLALDKGRLSPGDRLRVHAPLHAREPGGVSLENTLDIALDVDDALHLQATVPEREGHPVALQASLRLPDTTLPTGDWRTRLATAAGEVRGRWHVPSIGGMLALFAHADWLGLEGSGRVDADLRLAQGRLAEGSRLRVEDVVAKAEVLGNVFHGNARADAVIEAASDGSSRSRVEVAMTRFDAAPLATPGRKFVSGNDLRVELVSDARLDHMRETLQARMRFRQARIPDLTVFNPYLPNDRLRFRGGSGLLTGDLQVDADGDVGAGTLRVDGRGARLAVADLDLRGDLVLDARLRRGNLQRGEFALGGSRVELRNVAFTERSGTMRSGWWAVVDLDDGRVAWKQPSSAGGRVRMRMQDVGFLLSLFADRGDYPAWIGRVVDAGEARAEGRWQWRGDALVLDRARAANDRFTVDARLHLQGARPRGDLLVGWGRLGVGVELDGGRRQFHVRNARQWYDGRPNLLR</sequence>
<protein>
    <submittedName>
        <fullName evidence="1">Uncharacterized protein</fullName>
    </submittedName>
</protein>
<reference evidence="1 2" key="1">
    <citation type="submission" date="2019-03" db="EMBL/GenBank/DDBJ databases">
        <title>Luteimonas zhaokaii sp.nov., isolated from the rectal contents of Plateau pika in Yushu, Qinghai Province, China.</title>
        <authorList>
            <person name="Zhang G."/>
        </authorList>
    </citation>
    <scope>NUCLEOTIDE SEQUENCE [LARGE SCALE GENOMIC DNA]</scope>
    <source>
        <strain evidence="1 2">B9</strain>
    </source>
</reference>
<gene>
    <name evidence="1" type="ORF">E2F46_13240</name>
</gene>
<proteinExistence type="predicted"/>
<dbReference type="Proteomes" id="UP000294796">
    <property type="component" value="Unassembled WGS sequence"/>
</dbReference>
<organism evidence="1 2">
    <name type="scientific">Luteimonas aestuarii</name>
    <dbReference type="NCBI Taxonomy" id="453837"/>
    <lineage>
        <taxon>Bacteria</taxon>
        <taxon>Pseudomonadati</taxon>
        <taxon>Pseudomonadota</taxon>
        <taxon>Gammaproteobacteria</taxon>
        <taxon>Lysobacterales</taxon>
        <taxon>Lysobacteraceae</taxon>
        <taxon>Luteimonas</taxon>
    </lineage>
</organism>